<evidence type="ECO:0000313" key="1">
    <source>
        <dbReference type="EMBL" id="KAF5193467.1"/>
    </source>
</evidence>
<reference evidence="1 2" key="1">
    <citation type="submission" date="2020-06" db="EMBL/GenBank/DDBJ databases">
        <title>Transcriptomic and genomic resources for Thalictrum thalictroides and T. hernandezii: Facilitating candidate gene discovery in an emerging model plant lineage.</title>
        <authorList>
            <person name="Arias T."/>
            <person name="Riano-Pachon D.M."/>
            <person name="Di Stilio V.S."/>
        </authorList>
    </citation>
    <scope>NUCLEOTIDE SEQUENCE [LARGE SCALE GENOMIC DNA]</scope>
    <source>
        <strain evidence="2">cv. WT478/WT964</strain>
        <tissue evidence="1">Leaves</tissue>
    </source>
</reference>
<dbReference type="EMBL" id="JABWDY010020017">
    <property type="protein sequence ID" value="KAF5193467.1"/>
    <property type="molecule type" value="Genomic_DNA"/>
</dbReference>
<organism evidence="1 2">
    <name type="scientific">Thalictrum thalictroides</name>
    <name type="common">Rue-anemone</name>
    <name type="synonym">Anemone thalictroides</name>
    <dbReference type="NCBI Taxonomy" id="46969"/>
    <lineage>
        <taxon>Eukaryota</taxon>
        <taxon>Viridiplantae</taxon>
        <taxon>Streptophyta</taxon>
        <taxon>Embryophyta</taxon>
        <taxon>Tracheophyta</taxon>
        <taxon>Spermatophyta</taxon>
        <taxon>Magnoliopsida</taxon>
        <taxon>Ranunculales</taxon>
        <taxon>Ranunculaceae</taxon>
        <taxon>Thalictroideae</taxon>
        <taxon>Thalictrum</taxon>
    </lineage>
</organism>
<dbReference type="Proteomes" id="UP000554482">
    <property type="component" value="Unassembled WGS sequence"/>
</dbReference>
<comment type="caution">
    <text evidence="1">The sequence shown here is derived from an EMBL/GenBank/DDBJ whole genome shotgun (WGS) entry which is preliminary data.</text>
</comment>
<protein>
    <submittedName>
        <fullName evidence="1">Uncharacterized protein</fullName>
    </submittedName>
</protein>
<proteinExistence type="predicted"/>
<accession>A0A7J6W970</accession>
<dbReference type="AlphaFoldDB" id="A0A7J6W970"/>
<keyword evidence="2" id="KW-1185">Reference proteome</keyword>
<sequence length="135" mass="15561">MLEDKLLGTVPCVSRSEEVSIFLELFDGYACKVYDDLDFYDICFYSRVVNFLINVGAIHLKQLLQYEVVNGVTPPLEEKNKVSWCLAKMISQTRNRKNALASLHSDQLVPSQDDQPDKKQKKCVGIVIEAFFFYW</sequence>
<evidence type="ECO:0000313" key="2">
    <source>
        <dbReference type="Proteomes" id="UP000554482"/>
    </source>
</evidence>
<gene>
    <name evidence="1" type="ORF">FRX31_016947</name>
</gene>
<name>A0A7J6W970_THATH</name>